<evidence type="ECO:0000313" key="8">
    <source>
        <dbReference type="EMBL" id="VBA32106.1"/>
    </source>
</evidence>
<dbReference type="InterPro" id="IPR015946">
    <property type="entry name" value="KH_dom-like_a/b"/>
</dbReference>
<evidence type="ECO:0000259" key="6">
    <source>
        <dbReference type="Pfam" id="PF13184"/>
    </source>
</evidence>
<protein>
    <submittedName>
        <fullName evidence="8">Transcription termination/antitermination protein NusA</fullName>
    </submittedName>
</protein>
<dbReference type="SUPFAM" id="SSF54814">
    <property type="entry name" value="Prokaryotic type KH domain (KH-domain type II)"/>
    <property type="match status" value="2"/>
</dbReference>
<accession>A0ABY6RS78</accession>
<feature type="domain" description="Transcription factor NusA first KH" evidence="6">
    <location>
        <begin position="12"/>
        <end position="77"/>
    </location>
</feature>
<dbReference type="InterPro" id="IPR009019">
    <property type="entry name" value="KH_sf_prok-type"/>
</dbReference>
<dbReference type="Pfam" id="PF26594">
    <property type="entry name" value="KH_NusA_2nd"/>
    <property type="match status" value="1"/>
</dbReference>
<dbReference type="Pfam" id="PF13184">
    <property type="entry name" value="KH_NusA_1st"/>
    <property type="match status" value="1"/>
</dbReference>
<keyword evidence="9" id="KW-1185">Reference proteome</keyword>
<gene>
    <name evidence="8" type="primary">nusA_1</name>
    <name evidence="8" type="ORF">LAUMK4_05680</name>
</gene>
<name>A0ABY6RS78_9MYCO</name>
<sequence length="160" mass="17179">MISCPLHTALSDRIPELAKHLIEIVAVARNPGSRAKVAVRACIPGINPVAVCIGWGGLRITDVEKRLNGERVSIVAYVNDPATYVTSALGISAATAHVIDAGQHKIRVYVDPENYCLAVGKAGHNVHLARELTGWNIEILARNAGLHSSRTEARRLALSH</sequence>
<dbReference type="Proteomes" id="UP000271464">
    <property type="component" value="Unassembled WGS sequence"/>
</dbReference>
<evidence type="ECO:0000256" key="5">
    <source>
        <dbReference type="ARBA" id="ARBA00023163"/>
    </source>
</evidence>
<dbReference type="PANTHER" id="PTHR22648:SF0">
    <property type="entry name" value="TRANSCRIPTION TERMINATION_ANTITERMINATION PROTEIN NUSA"/>
    <property type="match status" value="1"/>
</dbReference>
<dbReference type="RefSeq" id="WP_122526565.1">
    <property type="nucleotide sequence ID" value="NZ_UPHM01000151.1"/>
</dbReference>
<keyword evidence="5" id="KW-0804">Transcription</keyword>
<dbReference type="EMBL" id="UPHM01000151">
    <property type="protein sequence ID" value="VBA32106.1"/>
    <property type="molecule type" value="Genomic_DNA"/>
</dbReference>
<keyword evidence="4" id="KW-0805">Transcription regulation</keyword>
<evidence type="ECO:0000256" key="3">
    <source>
        <dbReference type="ARBA" id="ARBA00022884"/>
    </source>
</evidence>
<keyword evidence="3" id="KW-0694">RNA-binding</keyword>
<evidence type="ECO:0000256" key="1">
    <source>
        <dbReference type="ARBA" id="ARBA00022472"/>
    </source>
</evidence>
<reference evidence="8 9" key="1">
    <citation type="submission" date="2018-09" db="EMBL/GenBank/DDBJ databases">
        <authorList>
            <person name="Tagini F."/>
        </authorList>
    </citation>
    <scope>NUCLEOTIDE SEQUENCE [LARGE SCALE GENOMIC DNA]</scope>
    <source>
        <strain evidence="8 9">MK4</strain>
    </source>
</reference>
<comment type="caution">
    <text evidence="8">The sequence shown here is derived from an EMBL/GenBank/DDBJ whole genome shotgun (WGS) entry which is preliminary data.</text>
</comment>
<dbReference type="InterPro" id="IPR025249">
    <property type="entry name" value="TF_NusA_KH_1st"/>
</dbReference>
<evidence type="ECO:0000259" key="7">
    <source>
        <dbReference type="Pfam" id="PF26594"/>
    </source>
</evidence>
<dbReference type="InterPro" id="IPR030842">
    <property type="entry name" value="TF_NusA_bacterial"/>
</dbReference>
<evidence type="ECO:0000256" key="2">
    <source>
        <dbReference type="ARBA" id="ARBA00022490"/>
    </source>
</evidence>
<dbReference type="InterPro" id="IPR058582">
    <property type="entry name" value="KH_NusA_2nd"/>
</dbReference>
<keyword evidence="2" id="KW-0963">Cytoplasm</keyword>
<evidence type="ECO:0000256" key="4">
    <source>
        <dbReference type="ARBA" id="ARBA00023015"/>
    </source>
</evidence>
<dbReference type="Gene3D" id="3.30.300.20">
    <property type="match status" value="2"/>
</dbReference>
<feature type="domain" description="NusA-like second KH" evidence="7">
    <location>
        <begin position="81"/>
        <end position="141"/>
    </location>
</feature>
<proteinExistence type="predicted"/>
<organism evidence="8 9">
    <name type="scientific">Mycobacterium persicum</name>
    <dbReference type="NCBI Taxonomy" id="1487726"/>
    <lineage>
        <taxon>Bacteria</taxon>
        <taxon>Bacillati</taxon>
        <taxon>Actinomycetota</taxon>
        <taxon>Actinomycetes</taxon>
        <taxon>Mycobacteriales</taxon>
        <taxon>Mycobacteriaceae</taxon>
        <taxon>Mycobacterium</taxon>
    </lineage>
</organism>
<keyword evidence="1" id="KW-0806">Transcription termination</keyword>
<dbReference type="PANTHER" id="PTHR22648">
    <property type="entry name" value="TRANSCRIPTION TERMINATION FACTOR NUSA"/>
    <property type="match status" value="1"/>
</dbReference>
<evidence type="ECO:0000313" key="9">
    <source>
        <dbReference type="Proteomes" id="UP000271464"/>
    </source>
</evidence>